<name>A0AAW9PXI5_9CYAN</name>
<dbReference type="PANTHER" id="PTHR36761:SF2">
    <property type="entry name" value="ORF03 PROTEIN"/>
    <property type="match status" value="1"/>
</dbReference>
<keyword evidence="4" id="KW-1185">Reference proteome</keyword>
<feature type="compositionally biased region" description="Low complexity" evidence="1">
    <location>
        <begin position="128"/>
        <end position="140"/>
    </location>
</feature>
<dbReference type="PANTHER" id="PTHR36761">
    <property type="entry name" value="ORF03 PROTEIN"/>
    <property type="match status" value="1"/>
</dbReference>
<evidence type="ECO:0000256" key="1">
    <source>
        <dbReference type="SAM" id="MobiDB-lite"/>
    </source>
</evidence>
<keyword evidence="2" id="KW-0472">Membrane</keyword>
<organism evidence="3 4">
    <name type="scientific">Tumidithrix elongata BACA0141</name>
    <dbReference type="NCBI Taxonomy" id="2716417"/>
    <lineage>
        <taxon>Bacteria</taxon>
        <taxon>Bacillati</taxon>
        <taxon>Cyanobacteriota</taxon>
        <taxon>Cyanophyceae</taxon>
        <taxon>Pseudanabaenales</taxon>
        <taxon>Pseudanabaenaceae</taxon>
        <taxon>Tumidithrix</taxon>
        <taxon>Tumidithrix elongata</taxon>
    </lineage>
</organism>
<dbReference type="Gene3D" id="1.25.40.10">
    <property type="entry name" value="Tetratricopeptide repeat domain"/>
    <property type="match status" value="1"/>
</dbReference>
<evidence type="ECO:0000313" key="4">
    <source>
        <dbReference type="Proteomes" id="UP001333818"/>
    </source>
</evidence>
<dbReference type="EMBL" id="JAZBJZ010000200">
    <property type="protein sequence ID" value="MEE3719977.1"/>
    <property type="molecule type" value="Genomic_DNA"/>
</dbReference>
<reference evidence="3" key="1">
    <citation type="submission" date="2024-01" db="EMBL/GenBank/DDBJ databases">
        <title>Bank of Algae and Cyanobacteria of the Azores (BACA) strain genomes.</title>
        <authorList>
            <person name="Luz R."/>
            <person name="Cordeiro R."/>
            <person name="Fonseca A."/>
            <person name="Goncalves V."/>
        </authorList>
    </citation>
    <scope>NUCLEOTIDE SEQUENCE</scope>
    <source>
        <strain evidence="3">BACA0141</strain>
    </source>
</reference>
<dbReference type="SUPFAM" id="SSF48452">
    <property type="entry name" value="TPR-like"/>
    <property type="match status" value="1"/>
</dbReference>
<comment type="caution">
    <text evidence="3">The sequence shown here is derived from an EMBL/GenBank/DDBJ whole genome shotgun (WGS) entry which is preliminary data.</text>
</comment>
<proteinExistence type="predicted"/>
<feature type="transmembrane region" description="Helical" evidence="2">
    <location>
        <begin position="162"/>
        <end position="179"/>
    </location>
</feature>
<evidence type="ECO:0000256" key="2">
    <source>
        <dbReference type="SAM" id="Phobius"/>
    </source>
</evidence>
<dbReference type="AlphaFoldDB" id="A0AAW9PXI5"/>
<feature type="region of interest" description="Disordered" evidence="1">
    <location>
        <begin position="121"/>
        <end position="141"/>
    </location>
</feature>
<gene>
    <name evidence="3" type="ORF">V2H45_24885</name>
</gene>
<keyword evidence="2" id="KW-1133">Transmembrane helix</keyword>
<accession>A0AAW9PXI5</accession>
<keyword evidence="2" id="KW-0812">Transmembrane</keyword>
<dbReference type="InterPro" id="IPR011990">
    <property type="entry name" value="TPR-like_helical_dom_sf"/>
</dbReference>
<protein>
    <submittedName>
        <fullName evidence="3">Tetratricopeptide repeat protein</fullName>
    </submittedName>
</protein>
<dbReference type="RefSeq" id="WP_330486415.1">
    <property type="nucleotide sequence ID" value="NZ_JAZBJZ010000200.1"/>
</dbReference>
<dbReference type="Proteomes" id="UP001333818">
    <property type="component" value="Unassembled WGS sequence"/>
</dbReference>
<evidence type="ECO:0000313" key="3">
    <source>
        <dbReference type="EMBL" id="MEE3719977.1"/>
    </source>
</evidence>
<sequence length="180" mass="19398">MASEENLDRDLAEQLFKAGVASFEGGSYQQALQQLEQAKSHAISGTYQSGEIQVWLANAYDAVGRTEEAIALCRSLVKHPNIDVRKSARYVLSVLSAPQLRKLEGVTTEIPNLSNLDAHGNGGGYGSAGKNSSKSVSSSKDLPDALYTDADKQRIARRINQFLWVAGAIALLGLLAWIAH</sequence>